<reference evidence="2 3" key="1">
    <citation type="submission" date="2019-02" db="EMBL/GenBank/DDBJ databases">
        <title>Draft Genome Sequences of Six Type Strains of the Genus Massilia.</title>
        <authorList>
            <person name="Miess H."/>
            <person name="Frediansyhah A."/>
            <person name="Gross H."/>
        </authorList>
    </citation>
    <scope>NUCLEOTIDE SEQUENCE [LARGE SCALE GENOMIC DNA]</scope>
    <source>
        <strain evidence="2 3">DSM 17473</strain>
    </source>
</reference>
<proteinExistence type="predicted"/>
<evidence type="ECO:0000256" key="1">
    <source>
        <dbReference type="SAM" id="MobiDB-lite"/>
    </source>
</evidence>
<dbReference type="EMBL" id="CP035913">
    <property type="protein sequence ID" value="QBE64259.1"/>
    <property type="molecule type" value="Genomic_DNA"/>
</dbReference>
<organism evidence="2 3">
    <name type="scientific">Pseudoduganella lutea</name>
    <dbReference type="NCBI Taxonomy" id="321985"/>
    <lineage>
        <taxon>Bacteria</taxon>
        <taxon>Pseudomonadati</taxon>
        <taxon>Pseudomonadota</taxon>
        <taxon>Betaproteobacteria</taxon>
        <taxon>Burkholderiales</taxon>
        <taxon>Oxalobacteraceae</taxon>
        <taxon>Telluria group</taxon>
        <taxon>Pseudoduganella</taxon>
    </lineage>
</organism>
<dbReference type="KEGG" id="plue:EWM63_15730"/>
<dbReference type="AlphaFoldDB" id="A0A4P6KYH8"/>
<dbReference type="Proteomes" id="UP000290637">
    <property type="component" value="Chromosome"/>
</dbReference>
<keyword evidence="3" id="KW-1185">Reference proteome</keyword>
<gene>
    <name evidence="2" type="ORF">EWM63_15730</name>
</gene>
<dbReference type="RefSeq" id="WP_130187379.1">
    <property type="nucleotide sequence ID" value="NZ_CP035913.1"/>
</dbReference>
<evidence type="ECO:0000313" key="2">
    <source>
        <dbReference type="EMBL" id="QBE64259.1"/>
    </source>
</evidence>
<evidence type="ECO:0000313" key="3">
    <source>
        <dbReference type="Proteomes" id="UP000290637"/>
    </source>
</evidence>
<protein>
    <submittedName>
        <fullName evidence="2">Uncharacterized protein</fullName>
    </submittedName>
</protein>
<name>A0A4P6KYH8_9BURK</name>
<dbReference type="PROSITE" id="PS51257">
    <property type="entry name" value="PROKAR_LIPOPROTEIN"/>
    <property type="match status" value="1"/>
</dbReference>
<feature type="region of interest" description="Disordered" evidence="1">
    <location>
        <begin position="66"/>
        <end position="88"/>
    </location>
</feature>
<sequence>MKLMTIMLASCLIAGCGDNNEDFGKKVQRHMAENAKDEQARQEAVNLCRPLSEERRSEEPRCVALQQEARGNMYKVPPPSDRSKDKGW</sequence>
<accession>A0A4P6KYH8</accession>